<dbReference type="Gene3D" id="1.20.1250.20">
    <property type="entry name" value="MFS general substrate transporter like domains"/>
    <property type="match status" value="1"/>
</dbReference>
<feature type="transmembrane region" description="Helical" evidence="3">
    <location>
        <begin position="32"/>
        <end position="59"/>
    </location>
</feature>
<keyword evidence="3" id="KW-0812">Transmembrane</keyword>
<dbReference type="SUPFAM" id="SSF103473">
    <property type="entry name" value="MFS general substrate transporter"/>
    <property type="match status" value="1"/>
</dbReference>
<dbReference type="AlphaFoldDB" id="B4R3F8"/>
<dbReference type="HOGENOM" id="CLU_1181303_0_0_1"/>
<feature type="transmembrane region" description="Helical" evidence="3">
    <location>
        <begin position="102"/>
        <end position="121"/>
    </location>
</feature>
<comment type="subcellular location">
    <subcellularLocation>
        <location evidence="1">Membrane</location>
        <topology evidence="1">Multi-pass membrane protein</topology>
    </subcellularLocation>
</comment>
<evidence type="ECO:0000256" key="1">
    <source>
        <dbReference type="ARBA" id="ARBA00004141"/>
    </source>
</evidence>
<dbReference type="InterPro" id="IPR020846">
    <property type="entry name" value="MFS_dom"/>
</dbReference>
<keyword evidence="3" id="KW-1133">Transmembrane helix</keyword>
<dbReference type="OMA" id="CCINAFA"/>
<proteinExistence type="predicted"/>
<sequence length="235" mass="25472">MVHGPPARRKSQQQHETCEMDMERQPTPPDGGWGWVVVFGSFMIHIVTDGMTYSFGIFYNEFLDYFNEGKGYTAWIASIMVGVTFSSGPISSSFVNRYGCRAVTIAGSILAASCIIVSMFAQNVLTLIITIGFGTGLGFGLIYLPAIVSVTQYFEAKRSLATGIAVCGSGFGTFVFAPLTEFLIGNYGWRGAPAQPPDYVSSRNDLNRSMSGSGVIKRYGSLRQSNNVSQSQVSL</sequence>
<dbReference type="GO" id="GO:0016020">
    <property type="term" value="C:membrane"/>
    <property type="evidence" value="ECO:0007669"/>
    <property type="project" value="UniProtKB-SubCell"/>
</dbReference>
<feature type="region of interest" description="Disordered" evidence="2">
    <location>
        <begin position="1"/>
        <end position="27"/>
    </location>
</feature>
<evidence type="ECO:0000256" key="2">
    <source>
        <dbReference type="SAM" id="MobiDB-lite"/>
    </source>
</evidence>
<dbReference type="InterPro" id="IPR036259">
    <property type="entry name" value="MFS_trans_sf"/>
</dbReference>
<evidence type="ECO:0000259" key="4">
    <source>
        <dbReference type="PROSITE" id="PS50850"/>
    </source>
</evidence>
<reference evidence="5 6" key="1">
    <citation type="journal article" date="2007" name="Nature">
        <title>Evolution of genes and genomes on the Drosophila phylogeny.</title>
        <authorList>
            <consortium name="Drosophila 12 Genomes Consortium"/>
            <person name="Clark A.G."/>
            <person name="Eisen M.B."/>
            <person name="Smith D.R."/>
            <person name="Bergman C.M."/>
            <person name="Oliver B."/>
            <person name="Markow T.A."/>
            <person name="Kaufman T.C."/>
            <person name="Kellis M."/>
            <person name="Gelbart W."/>
            <person name="Iyer V.N."/>
            <person name="Pollard D.A."/>
            <person name="Sackton T.B."/>
            <person name="Larracuente A.M."/>
            <person name="Singh N.D."/>
            <person name="Abad J.P."/>
            <person name="Abt D.N."/>
            <person name="Adryan B."/>
            <person name="Aguade M."/>
            <person name="Akashi H."/>
            <person name="Anderson W.W."/>
            <person name="Aquadro C.F."/>
            <person name="Ardell D.H."/>
            <person name="Arguello R."/>
            <person name="Artieri C.G."/>
            <person name="Barbash D.A."/>
            <person name="Barker D."/>
            <person name="Barsanti P."/>
            <person name="Batterham P."/>
            <person name="Batzoglou S."/>
            <person name="Begun D."/>
            <person name="Bhutkar A."/>
            <person name="Blanco E."/>
            <person name="Bosak S.A."/>
            <person name="Bradley R.K."/>
            <person name="Brand A.D."/>
            <person name="Brent M.R."/>
            <person name="Brooks A.N."/>
            <person name="Brown R.H."/>
            <person name="Butlin R.K."/>
            <person name="Caggese C."/>
            <person name="Calvi B.R."/>
            <person name="Bernardo de Carvalho A."/>
            <person name="Caspi A."/>
            <person name="Castrezana S."/>
            <person name="Celniker S.E."/>
            <person name="Chang J.L."/>
            <person name="Chapple C."/>
            <person name="Chatterji S."/>
            <person name="Chinwalla A."/>
            <person name="Civetta A."/>
            <person name="Clifton S.W."/>
            <person name="Comeron J.M."/>
            <person name="Costello J.C."/>
            <person name="Coyne J.A."/>
            <person name="Daub J."/>
            <person name="David R.G."/>
            <person name="Delcher A.L."/>
            <person name="Delehaunty K."/>
            <person name="Do C.B."/>
            <person name="Ebling H."/>
            <person name="Edwards K."/>
            <person name="Eickbush T."/>
            <person name="Evans J.D."/>
            <person name="Filipski A."/>
            <person name="Findeiss S."/>
            <person name="Freyhult E."/>
            <person name="Fulton L."/>
            <person name="Fulton R."/>
            <person name="Garcia A.C."/>
            <person name="Gardiner A."/>
            <person name="Garfield D.A."/>
            <person name="Garvin B.E."/>
            <person name="Gibson G."/>
            <person name="Gilbert D."/>
            <person name="Gnerre S."/>
            <person name="Godfrey J."/>
            <person name="Good R."/>
            <person name="Gotea V."/>
            <person name="Gravely B."/>
            <person name="Greenberg A.J."/>
            <person name="Griffiths-Jones S."/>
            <person name="Gross S."/>
            <person name="Guigo R."/>
            <person name="Gustafson E.A."/>
            <person name="Haerty W."/>
            <person name="Hahn M.W."/>
            <person name="Halligan D.L."/>
            <person name="Halpern A.L."/>
            <person name="Halter G.M."/>
            <person name="Han M.V."/>
            <person name="Heger A."/>
            <person name="Hillier L."/>
            <person name="Hinrichs A.S."/>
            <person name="Holmes I."/>
            <person name="Hoskins R.A."/>
            <person name="Hubisz M.J."/>
            <person name="Hultmark D."/>
            <person name="Huntley M.A."/>
            <person name="Jaffe D.B."/>
            <person name="Jagadeeshan S."/>
            <person name="Jeck W.R."/>
            <person name="Johnson J."/>
            <person name="Jones C.D."/>
            <person name="Jordan W.C."/>
            <person name="Karpen G.H."/>
            <person name="Kataoka E."/>
            <person name="Keightley P.D."/>
            <person name="Kheradpour P."/>
            <person name="Kirkness E.F."/>
            <person name="Koerich L.B."/>
            <person name="Kristiansen K."/>
            <person name="Kudrna D."/>
            <person name="Kulathinal R.J."/>
            <person name="Kumar S."/>
            <person name="Kwok R."/>
            <person name="Lander E."/>
            <person name="Langley C.H."/>
            <person name="Lapoint R."/>
            <person name="Lazzaro B.P."/>
            <person name="Lee S.J."/>
            <person name="Levesque L."/>
            <person name="Li R."/>
            <person name="Lin C.F."/>
            <person name="Lin M.F."/>
            <person name="Lindblad-Toh K."/>
            <person name="Llopart A."/>
            <person name="Long M."/>
            <person name="Low L."/>
            <person name="Lozovsky E."/>
            <person name="Lu J."/>
            <person name="Luo M."/>
            <person name="Machado C.A."/>
            <person name="Makalowski W."/>
            <person name="Marzo M."/>
            <person name="Matsuda M."/>
            <person name="Matzkin L."/>
            <person name="McAllister B."/>
            <person name="McBride C.S."/>
            <person name="McKernan B."/>
            <person name="McKernan K."/>
            <person name="Mendez-Lago M."/>
            <person name="Minx P."/>
            <person name="Mollenhauer M.U."/>
            <person name="Montooth K."/>
            <person name="Mount S.M."/>
            <person name="Mu X."/>
            <person name="Myers E."/>
            <person name="Negre B."/>
            <person name="Newfeld S."/>
            <person name="Nielsen R."/>
            <person name="Noor M.A."/>
            <person name="O'Grady P."/>
            <person name="Pachter L."/>
            <person name="Papaceit M."/>
            <person name="Parisi M.J."/>
            <person name="Parisi M."/>
            <person name="Parts L."/>
            <person name="Pedersen J.S."/>
            <person name="Pesole G."/>
            <person name="Phillippy A.M."/>
            <person name="Ponting C.P."/>
            <person name="Pop M."/>
            <person name="Porcelli D."/>
            <person name="Powell J.R."/>
            <person name="Prohaska S."/>
            <person name="Pruitt K."/>
            <person name="Puig M."/>
            <person name="Quesneville H."/>
            <person name="Ram K.R."/>
            <person name="Rand D."/>
            <person name="Rasmussen M.D."/>
            <person name="Reed L.K."/>
            <person name="Reenan R."/>
            <person name="Reily A."/>
            <person name="Remington K.A."/>
            <person name="Rieger T.T."/>
            <person name="Ritchie M.G."/>
            <person name="Robin C."/>
            <person name="Rogers Y.H."/>
            <person name="Rohde C."/>
            <person name="Rozas J."/>
            <person name="Rubenfield M.J."/>
            <person name="Ruiz A."/>
            <person name="Russo S."/>
            <person name="Salzberg S.L."/>
            <person name="Sanchez-Gracia A."/>
            <person name="Saranga D.J."/>
            <person name="Sato H."/>
            <person name="Schaeffer S.W."/>
            <person name="Schatz M.C."/>
            <person name="Schlenke T."/>
            <person name="Schwartz R."/>
            <person name="Segarra C."/>
            <person name="Singh R.S."/>
            <person name="Sirot L."/>
            <person name="Sirota M."/>
            <person name="Sisneros N.B."/>
            <person name="Smith C.D."/>
            <person name="Smith T.F."/>
            <person name="Spieth J."/>
            <person name="Stage D.E."/>
            <person name="Stark A."/>
            <person name="Stephan W."/>
            <person name="Strausberg R.L."/>
            <person name="Strempel S."/>
            <person name="Sturgill D."/>
            <person name="Sutton G."/>
            <person name="Sutton G.G."/>
            <person name="Tao W."/>
            <person name="Teichmann S."/>
            <person name="Tobari Y.N."/>
            <person name="Tomimura Y."/>
            <person name="Tsolas J.M."/>
            <person name="Valente V.L."/>
            <person name="Venter E."/>
            <person name="Venter J.C."/>
            <person name="Vicario S."/>
            <person name="Vieira F.G."/>
            <person name="Vilella A.J."/>
            <person name="Villasante A."/>
            <person name="Walenz B."/>
            <person name="Wang J."/>
            <person name="Wasserman M."/>
            <person name="Watts T."/>
            <person name="Wilson D."/>
            <person name="Wilson R.K."/>
            <person name="Wing R.A."/>
            <person name="Wolfner M.F."/>
            <person name="Wong A."/>
            <person name="Wong G.K."/>
            <person name="Wu C.I."/>
            <person name="Wu G."/>
            <person name="Yamamoto D."/>
            <person name="Yang H.P."/>
            <person name="Yang S.P."/>
            <person name="Yorke J.A."/>
            <person name="Yoshida K."/>
            <person name="Zdobnov E."/>
            <person name="Zhang P."/>
            <person name="Zhang Y."/>
            <person name="Zimin A.V."/>
            <person name="Baldwin J."/>
            <person name="Abdouelleil A."/>
            <person name="Abdulkadir J."/>
            <person name="Abebe A."/>
            <person name="Abera B."/>
            <person name="Abreu J."/>
            <person name="Acer S.C."/>
            <person name="Aftuck L."/>
            <person name="Alexander A."/>
            <person name="An P."/>
            <person name="Anderson E."/>
            <person name="Anderson S."/>
            <person name="Arachi H."/>
            <person name="Azer M."/>
            <person name="Bachantsang P."/>
            <person name="Barry A."/>
            <person name="Bayul T."/>
            <person name="Berlin A."/>
            <person name="Bessette D."/>
            <person name="Bloom T."/>
            <person name="Blye J."/>
            <person name="Boguslavskiy L."/>
            <person name="Bonnet C."/>
            <person name="Boukhgalter B."/>
            <person name="Bourzgui I."/>
            <person name="Brown A."/>
            <person name="Cahill P."/>
            <person name="Channer S."/>
            <person name="Cheshatsang Y."/>
            <person name="Chuda L."/>
            <person name="Citroen M."/>
            <person name="Collymore A."/>
            <person name="Cooke P."/>
            <person name="Costello M."/>
            <person name="D'Aco K."/>
            <person name="Daza R."/>
            <person name="De Haan G."/>
            <person name="DeGray S."/>
            <person name="DeMaso C."/>
            <person name="Dhargay N."/>
            <person name="Dooley K."/>
            <person name="Dooley E."/>
            <person name="Doricent M."/>
            <person name="Dorje P."/>
            <person name="Dorjee K."/>
            <person name="Dupes A."/>
            <person name="Elong R."/>
            <person name="Falk J."/>
            <person name="Farina A."/>
            <person name="Faro S."/>
            <person name="Ferguson D."/>
            <person name="Fisher S."/>
            <person name="Foley C.D."/>
            <person name="Franke A."/>
            <person name="Friedrich D."/>
            <person name="Gadbois L."/>
            <person name="Gearin G."/>
            <person name="Gearin C.R."/>
            <person name="Giannoukos G."/>
            <person name="Goode T."/>
            <person name="Graham J."/>
            <person name="Grandbois E."/>
            <person name="Grewal S."/>
            <person name="Gyaltsen K."/>
            <person name="Hafez N."/>
            <person name="Hagos B."/>
            <person name="Hall J."/>
            <person name="Henson C."/>
            <person name="Hollinger A."/>
            <person name="Honan T."/>
            <person name="Huard M.D."/>
            <person name="Hughes L."/>
            <person name="Hurhula B."/>
            <person name="Husby M.E."/>
            <person name="Kamat A."/>
            <person name="Kanga B."/>
            <person name="Kashin S."/>
            <person name="Khazanovich D."/>
            <person name="Kisner P."/>
            <person name="Lance K."/>
            <person name="Lara M."/>
            <person name="Lee W."/>
            <person name="Lennon N."/>
            <person name="Letendre F."/>
            <person name="LeVine R."/>
            <person name="Lipovsky A."/>
            <person name="Liu X."/>
            <person name="Liu J."/>
            <person name="Liu S."/>
            <person name="Lokyitsang T."/>
            <person name="Lokyitsang Y."/>
            <person name="Lubonja R."/>
            <person name="Lui A."/>
            <person name="MacDonald P."/>
            <person name="Magnisalis V."/>
            <person name="Maru K."/>
            <person name="Matthews C."/>
            <person name="McCusker W."/>
            <person name="McDonough S."/>
            <person name="Mehta T."/>
            <person name="Meldrim J."/>
            <person name="Meneus L."/>
            <person name="Mihai O."/>
            <person name="Mihalev A."/>
            <person name="Mihova T."/>
            <person name="Mittelman R."/>
            <person name="Mlenga V."/>
            <person name="Montmayeur A."/>
            <person name="Mulrain L."/>
            <person name="Navidi A."/>
            <person name="Naylor J."/>
            <person name="Negash T."/>
            <person name="Nguyen T."/>
            <person name="Nguyen N."/>
            <person name="Nicol R."/>
            <person name="Norbu C."/>
            <person name="Norbu N."/>
            <person name="Novod N."/>
            <person name="O'Neill B."/>
            <person name="Osman S."/>
            <person name="Markiewicz E."/>
            <person name="Oyono O.L."/>
            <person name="Patti C."/>
            <person name="Phunkhang P."/>
            <person name="Pierre F."/>
            <person name="Priest M."/>
            <person name="Raghuraman S."/>
            <person name="Rege F."/>
            <person name="Reyes R."/>
            <person name="Rise C."/>
            <person name="Rogov P."/>
            <person name="Ross K."/>
            <person name="Ryan E."/>
            <person name="Settipalli S."/>
            <person name="Shea T."/>
            <person name="Sherpa N."/>
            <person name="Shi L."/>
            <person name="Shih D."/>
            <person name="Sparrow T."/>
            <person name="Spaulding J."/>
            <person name="Stalker J."/>
            <person name="Stange-Thomann N."/>
            <person name="Stavropoulos S."/>
            <person name="Stone C."/>
            <person name="Strader C."/>
            <person name="Tesfaye S."/>
            <person name="Thomson T."/>
            <person name="Thoulutsang Y."/>
            <person name="Thoulutsang D."/>
            <person name="Topham K."/>
            <person name="Topping I."/>
            <person name="Tsamla T."/>
            <person name="Vassiliev H."/>
            <person name="Vo A."/>
            <person name="Wangchuk T."/>
            <person name="Wangdi T."/>
            <person name="Weiand M."/>
            <person name="Wilkinson J."/>
            <person name="Wilson A."/>
            <person name="Yadav S."/>
            <person name="Young G."/>
            <person name="Yu Q."/>
            <person name="Zembek L."/>
            <person name="Zhong D."/>
            <person name="Zimmer A."/>
            <person name="Zwirko Z."/>
            <person name="Jaffe D.B."/>
            <person name="Alvarez P."/>
            <person name="Brockman W."/>
            <person name="Butler J."/>
            <person name="Chin C."/>
            <person name="Gnerre S."/>
            <person name="Grabherr M."/>
            <person name="Kleber M."/>
            <person name="Mauceli E."/>
            <person name="MacCallum I."/>
        </authorList>
    </citation>
    <scope>NUCLEOTIDE SEQUENCE [LARGE SCALE GENOMIC DNA]</scope>
    <source>
        <strain evidence="6">white501</strain>
    </source>
</reference>
<feature type="domain" description="Major facilitator superfamily (MFS) profile" evidence="4">
    <location>
        <begin position="33"/>
        <end position="235"/>
    </location>
</feature>
<evidence type="ECO:0000256" key="3">
    <source>
        <dbReference type="SAM" id="Phobius"/>
    </source>
</evidence>
<dbReference type="PhylomeDB" id="B4R3F8"/>
<organism evidence="5 6">
    <name type="scientific">Drosophila simulans</name>
    <name type="common">Fruit fly</name>
    <dbReference type="NCBI Taxonomy" id="7240"/>
    <lineage>
        <taxon>Eukaryota</taxon>
        <taxon>Metazoa</taxon>
        <taxon>Ecdysozoa</taxon>
        <taxon>Arthropoda</taxon>
        <taxon>Hexapoda</taxon>
        <taxon>Insecta</taxon>
        <taxon>Pterygota</taxon>
        <taxon>Neoptera</taxon>
        <taxon>Endopterygota</taxon>
        <taxon>Diptera</taxon>
        <taxon>Brachycera</taxon>
        <taxon>Muscomorpha</taxon>
        <taxon>Ephydroidea</taxon>
        <taxon>Drosophilidae</taxon>
        <taxon>Drosophila</taxon>
        <taxon>Sophophora</taxon>
    </lineage>
</organism>
<dbReference type="GO" id="GO:0008028">
    <property type="term" value="F:monocarboxylic acid transmembrane transporter activity"/>
    <property type="evidence" value="ECO:0007669"/>
    <property type="project" value="TreeGrafter"/>
</dbReference>
<dbReference type="OrthoDB" id="6499973at2759"/>
<evidence type="ECO:0000313" key="5">
    <source>
        <dbReference type="EMBL" id="EDX16910.1"/>
    </source>
</evidence>
<keyword evidence="3" id="KW-0472">Membrane</keyword>
<name>B4R3F8_DROSI</name>
<dbReference type="STRING" id="7240.B4R3F8"/>
<feature type="transmembrane region" description="Helical" evidence="3">
    <location>
        <begin position="71"/>
        <end position="90"/>
    </location>
</feature>
<feature type="transmembrane region" description="Helical" evidence="3">
    <location>
        <begin position="127"/>
        <end position="148"/>
    </location>
</feature>
<dbReference type="Pfam" id="PF07690">
    <property type="entry name" value="MFS_1"/>
    <property type="match status" value="1"/>
</dbReference>
<dbReference type="InterPro" id="IPR050327">
    <property type="entry name" value="Proton-linked_MCT"/>
</dbReference>
<dbReference type="Proteomes" id="UP000000304">
    <property type="component" value="Chromosome X"/>
</dbReference>
<keyword evidence="6" id="KW-1185">Reference proteome</keyword>
<dbReference type="PANTHER" id="PTHR11360">
    <property type="entry name" value="MONOCARBOXYLATE TRANSPORTER"/>
    <property type="match status" value="1"/>
</dbReference>
<dbReference type="InterPro" id="IPR011701">
    <property type="entry name" value="MFS"/>
</dbReference>
<dbReference type="PROSITE" id="PS50850">
    <property type="entry name" value="MFS"/>
    <property type="match status" value="1"/>
</dbReference>
<gene>
    <name evidence="5" type="primary">Dsim\Mct1</name>
    <name evidence="5" type="ORF">Dsim_GD16596</name>
</gene>
<dbReference type="Bgee" id="FBgn0068654">
    <property type="expression patterns" value="Expressed in embryo and 3 other cell types or tissues"/>
</dbReference>
<dbReference type="EMBL" id="CM000366">
    <property type="protein sequence ID" value="EDX16910.1"/>
    <property type="molecule type" value="Genomic_DNA"/>
</dbReference>
<feature type="transmembrane region" description="Helical" evidence="3">
    <location>
        <begin position="160"/>
        <end position="179"/>
    </location>
</feature>
<dbReference type="PANTHER" id="PTHR11360:SF284">
    <property type="entry name" value="EG:103B4.3 PROTEIN-RELATED"/>
    <property type="match status" value="1"/>
</dbReference>
<accession>B4R3F8</accession>
<protein>
    <submittedName>
        <fullName evidence="5">Mct1</fullName>
    </submittedName>
</protein>
<evidence type="ECO:0000313" key="6">
    <source>
        <dbReference type="Proteomes" id="UP000000304"/>
    </source>
</evidence>
<feature type="compositionally biased region" description="Basic residues" evidence="2">
    <location>
        <begin position="1"/>
        <end position="12"/>
    </location>
</feature>